<dbReference type="CDD" id="cd02440">
    <property type="entry name" value="AdoMet_MTases"/>
    <property type="match status" value="1"/>
</dbReference>
<dbReference type="PRINTS" id="PR00507">
    <property type="entry name" value="N12N6MTFRASE"/>
</dbReference>
<dbReference type="Gene3D" id="3.40.50.150">
    <property type="entry name" value="Vaccinia Virus protein VP39"/>
    <property type="match status" value="1"/>
</dbReference>
<dbReference type="EMBL" id="ACLR01000171">
    <property type="protein sequence ID" value="EEK16630.1"/>
    <property type="molecule type" value="Genomic_DNA"/>
</dbReference>
<reference evidence="1 2" key="1">
    <citation type="submission" date="2009-04" db="EMBL/GenBank/DDBJ databases">
        <authorList>
            <person name="Sebastian Y."/>
            <person name="Madupu R."/>
            <person name="Durkin A.S."/>
            <person name="Torralba M."/>
            <person name="Methe B."/>
            <person name="Sutton G.G."/>
            <person name="Strausberg R.L."/>
            <person name="Nelson K.E."/>
        </authorList>
    </citation>
    <scope>NUCLEOTIDE SEQUENCE [LARGE SCALE GENOMIC DNA]</scope>
    <source>
        <strain evidence="1 2">60-3</strain>
    </source>
</reference>
<gene>
    <name evidence="1" type="ORF">PORUE0001_1682</name>
</gene>
<dbReference type="InterPro" id="IPR052933">
    <property type="entry name" value="DNA_Protect_Modify"/>
</dbReference>
<proteinExistence type="predicted"/>
<dbReference type="PANTHER" id="PTHR41313">
    <property type="entry name" value="ADENINE-SPECIFIC METHYLTRANSFERASE"/>
    <property type="match status" value="1"/>
</dbReference>
<evidence type="ECO:0000313" key="1">
    <source>
        <dbReference type="EMBL" id="EEK16630.1"/>
    </source>
</evidence>
<dbReference type="STRING" id="596327.PORUE0001_1682"/>
<dbReference type="InterPro" id="IPR029063">
    <property type="entry name" value="SAM-dependent_MTases_sf"/>
</dbReference>
<dbReference type="AlphaFoldDB" id="C2MCA8"/>
<dbReference type="Proteomes" id="UP000003303">
    <property type="component" value="Unassembled WGS sequence"/>
</dbReference>
<evidence type="ECO:0000313" key="2">
    <source>
        <dbReference type="Proteomes" id="UP000003303"/>
    </source>
</evidence>
<accession>C2MCA8</accession>
<dbReference type="SUPFAM" id="SSF53335">
    <property type="entry name" value="S-adenosyl-L-methionine-dependent methyltransferases"/>
    <property type="match status" value="1"/>
</dbReference>
<dbReference type="PANTHER" id="PTHR41313:SF1">
    <property type="entry name" value="DNA METHYLASE ADENINE-SPECIFIC DOMAIN-CONTAINING PROTEIN"/>
    <property type="match status" value="1"/>
</dbReference>
<comment type="caution">
    <text evidence="1">The sequence shown here is derived from an EMBL/GenBank/DDBJ whole genome shotgun (WGS) entry which is preliminary data.</text>
</comment>
<dbReference type="eggNOG" id="COG0827">
    <property type="taxonomic scope" value="Bacteria"/>
</dbReference>
<sequence>MAYNKKAVLAANAEAIRVVLRLEKEHRPATEAEKRILRGYQGFGGLKCVLNRTDTPADIRYWSKSEEELFAPTQQFKQMIYREAVDAHTAKRYWESIKASVLTSFYTDRRIVSAISDALATSGVTLKRCLDPSSGMGAFAETFAKQVGLVDALEKDLLTARISQALHPYGEGNIFVRNEPFEAIAPLEETEKYDLVTSNIPFGDFMVYDREYSRGNDLFKKESTRAIHNYFFVKGLDCTREGGLVAFITSQGVLDAALNEPI</sequence>
<organism evidence="1 2">
    <name type="scientific">Porphyromonas uenonis 60-3</name>
    <dbReference type="NCBI Taxonomy" id="596327"/>
    <lineage>
        <taxon>Bacteria</taxon>
        <taxon>Pseudomonadati</taxon>
        <taxon>Bacteroidota</taxon>
        <taxon>Bacteroidia</taxon>
        <taxon>Bacteroidales</taxon>
        <taxon>Porphyromonadaceae</taxon>
        <taxon>Porphyromonas</taxon>
    </lineage>
</organism>
<protein>
    <recommendedName>
        <fullName evidence="3">DNA methylase adenine-specific domain-containing protein</fullName>
    </recommendedName>
</protein>
<evidence type="ECO:0008006" key="3">
    <source>
        <dbReference type="Google" id="ProtNLM"/>
    </source>
</evidence>
<name>C2MCA8_9PORP</name>
<keyword evidence="2" id="KW-1185">Reference proteome</keyword>